<organism evidence="1">
    <name type="scientific">Trypanosoma brucei</name>
    <dbReference type="NCBI Taxonomy" id="5691"/>
    <lineage>
        <taxon>Eukaryota</taxon>
        <taxon>Discoba</taxon>
        <taxon>Euglenozoa</taxon>
        <taxon>Kinetoplastea</taxon>
        <taxon>Metakinetoplastina</taxon>
        <taxon>Trypanosomatida</taxon>
        <taxon>Trypanosomatidae</taxon>
        <taxon>Trypanosoma</taxon>
    </lineage>
</organism>
<dbReference type="AlphaFoldDB" id="A0A1J0RC14"/>
<dbReference type="InterPro" id="IPR018247">
    <property type="entry name" value="EF_Hand_1_Ca_BS"/>
</dbReference>
<name>A0A1J0RC14_9TRYP</name>
<sequence length="315" mass="33590">MLAIAEELQSRITAHDNNLKTLHTAMAKAAVVASSPVNSPVVKLAGPIYLTLTDAEEKLVAAIQQQKVIIAQALKLAANISGQENIIARMAEIEVEDHQYGDAAPGDAKAGQTAIRLKPLNTKQPADCMAKPNDKVPSYKKLLSEQALAEINLFNLQAEQQPSGKDAAPLVGKEVGGTCTKENVNRAISGSSTNACTIEGKLLKTIKAELLASNDGKYDEAETENSDSGDIDNNNKIAATEILAAAKALTKGPANFDPQALDSYNSSDTFRKAVGLIDGEILPDKPAPTYTERINQLIKEHYGEPSNFKTNSGER</sequence>
<protein>
    <submittedName>
        <fullName evidence="1">Variant surface glycoprotein 1125.5398</fullName>
    </submittedName>
</protein>
<reference evidence="1" key="1">
    <citation type="submission" date="2016-08" db="EMBL/GenBank/DDBJ databases">
        <title>VSG repertoire of Trypanosoma brucei EATRO 1125.</title>
        <authorList>
            <person name="Cross G.A."/>
        </authorList>
    </citation>
    <scope>NUCLEOTIDE SEQUENCE</scope>
    <source>
        <strain evidence="1">EATRO 1125</strain>
    </source>
</reference>
<dbReference type="VEuPathDB" id="TriTrypDB:Tb11.v5.0143"/>
<dbReference type="PROSITE" id="PS00018">
    <property type="entry name" value="EF_HAND_1"/>
    <property type="match status" value="1"/>
</dbReference>
<dbReference type="EMBL" id="KX701529">
    <property type="protein sequence ID" value="APD75485.1"/>
    <property type="molecule type" value="Genomic_DNA"/>
</dbReference>
<evidence type="ECO:0000313" key="1">
    <source>
        <dbReference type="EMBL" id="APD75485.1"/>
    </source>
</evidence>
<proteinExistence type="predicted"/>
<accession>A0A1J0RC14</accession>